<reference evidence="4" key="1">
    <citation type="journal article" date="2014" name="Int. J. Syst. Evol. Microbiol.">
        <title>Complete genome sequence of Corynebacterium casei LMG S-19264T (=DSM 44701T), isolated from a smear-ripened cheese.</title>
        <authorList>
            <consortium name="US DOE Joint Genome Institute (JGI-PGF)"/>
            <person name="Walter F."/>
            <person name="Albersmeier A."/>
            <person name="Kalinowski J."/>
            <person name="Ruckert C."/>
        </authorList>
    </citation>
    <scope>NUCLEOTIDE SEQUENCE</scope>
    <source>
        <strain evidence="4">JCM 19596</strain>
    </source>
</reference>
<dbReference type="OrthoDB" id="204443at2157"/>
<dbReference type="Proteomes" id="UP000607197">
    <property type="component" value="Unassembled WGS sequence"/>
</dbReference>
<reference evidence="4" key="2">
    <citation type="submission" date="2020-09" db="EMBL/GenBank/DDBJ databases">
        <authorList>
            <person name="Sun Q."/>
            <person name="Ohkuma M."/>
        </authorList>
    </citation>
    <scope>NUCLEOTIDE SEQUENCE</scope>
    <source>
        <strain evidence="4">JCM 19596</strain>
    </source>
</reference>
<dbReference type="AlphaFoldDB" id="A0A830FA78"/>
<feature type="compositionally biased region" description="Acidic residues" evidence="2">
    <location>
        <begin position="395"/>
        <end position="412"/>
    </location>
</feature>
<accession>A0A830FA78</accession>
<keyword evidence="5" id="KW-1185">Reference proteome</keyword>
<evidence type="ECO:0000256" key="2">
    <source>
        <dbReference type="SAM" id="MobiDB-lite"/>
    </source>
</evidence>
<evidence type="ECO:0000313" key="4">
    <source>
        <dbReference type="EMBL" id="GGL55103.1"/>
    </source>
</evidence>
<proteinExistence type="predicted"/>
<dbReference type="InterPro" id="IPR027924">
    <property type="entry name" value="XkdF"/>
</dbReference>
<evidence type="ECO:0000313" key="5">
    <source>
        <dbReference type="Proteomes" id="UP000607197"/>
    </source>
</evidence>
<name>A0A830FA78_9EURY</name>
<gene>
    <name evidence="4" type="ORF">GCM10009039_11510</name>
</gene>
<sequence>MSTESRQSLSKTVEMKAVDDERQIAVGGVLVPNKVDLQGDFVRPETIQALADDFMRRLQTGGDAEGGVMHAAFPGSDDVTLAENDVLDEARTVGGKTFPAGTWLQSWKFHDDRLWRLVKSGTLAGYSIGAREVLAKEYSPDSVPAGVVVPDYHSDGEPVEEIVGGKIVEVSSVDIPAVPDAQMVSLKSADDLAKAQDALTEGMEACVTVLQDRGHGETEATELCTYLQDNTKMTDDPDGDDAGGETPEKDVDEDAGSDGGPEKSADEAGLFARVGRAVFGGEKSAEEAVEAAEAEAEKAGRVLSKANRERAMTIHDEALAMVKSSSQVDTSDYQAFADDPSVSYDGSGTSSKQTNSTEPDMSDKNEDEPPEWAKSLIDDVEELKNDIAEEKTETEPEEGEEKSTDGEEEEMPEWAKSLQEDINETKSDLDDLAEARGKSQQIGGEGDETEADGWEKTFGIPGDA</sequence>
<feature type="compositionally biased region" description="Basic and acidic residues" evidence="2">
    <location>
        <begin position="423"/>
        <end position="437"/>
    </location>
</feature>
<feature type="compositionally biased region" description="Polar residues" evidence="2">
    <location>
        <begin position="344"/>
        <end position="359"/>
    </location>
</feature>
<feature type="region of interest" description="Disordered" evidence="2">
    <location>
        <begin position="322"/>
        <end position="464"/>
    </location>
</feature>
<feature type="coiled-coil region" evidence="1">
    <location>
        <begin position="282"/>
        <end position="309"/>
    </location>
</feature>
<evidence type="ECO:0000256" key="1">
    <source>
        <dbReference type="SAM" id="Coils"/>
    </source>
</evidence>
<comment type="caution">
    <text evidence="4">The sequence shown here is derived from an EMBL/GenBank/DDBJ whole genome shotgun (WGS) entry which is preliminary data.</text>
</comment>
<evidence type="ECO:0000259" key="3">
    <source>
        <dbReference type="Pfam" id="PF14550"/>
    </source>
</evidence>
<keyword evidence="1" id="KW-0175">Coiled coil</keyword>
<feature type="domain" description="Phage-like element PBSX protein XkdF" evidence="3">
    <location>
        <begin position="16"/>
        <end position="131"/>
    </location>
</feature>
<feature type="compositionally biased region" description="Basic and acidic residues" evidence="2">
    <location>
        <begin position="382"/>
        <end position="394"/>
    </location>
</feature>
<dbReference type="Pfam" id="PF14550">
    <property type="entry name" value="Peptidase_S78_2"/>
    <property type="match status" value="1"/>
</dbReference>
<dbReference type="EMBL" id="BMPG01000001">
    <property type="protein sequence ID" value="GGL55103.1"/>
    <property type="molecule type" value="Genomic_DNA"/>
</dbReference>
<organism evidence="4 5">
    <name type="scientific">Halocalculus aciditolerans</name>
    <dbReference type="NCBI Taxonomy" id="1383812"/>
    <lineage>
        <taxon>Archaea</taxon>
        <taxon>Methanobacteriati</taxon>
        <taxon>Methanobacteriota</taxon>
        <taxon>Stenosarchaea group</taxon>
        <taxon>Halobacteria</taxon>
        <taxon>Halobacteriales</taxon>
        <taxon>Halobacteriaceae</taxon>
        <taxon>Halocalculus</taxon>
    </lineage>
</organism>
<feature type="compositionally biased region" description="Polar residues" evidence="2">
    <location>
        <begin position="323"/>
        <end position="333"/>
    </location>
</feature>
<dbReference type="RefSeq" id="WP_188976751.1">
    <property type="nucleotide sequence ID" value="NZ_BMPG01000001.1"/>
</dbReference>
<protein>
    <recommendedName>
        <fullName evidence="3">Phage-like element PBSX protein XkdF domain-containing protein</fullName>
    </recommendedName>
</protein>
<feature type="region of interest" description="Disordered" evidence="2">
    <location>
        <begin position="227"/>
        <end position="268"/>
    </location>
</feature>